<organism evidence="1 2">
    <name type="scientific">Mesorhizobium alhagi CCNWXJ12-2</name>
    <dbReference type="NCBI Taxonomy" id="1107882"/>
    <lineage>
        <taxon>Bacteria</taxon>
        <taxon>Pseudomonadati</taxon>
        <taxon>Pseudomonadota</taxon>
        <taxon>Alphaproteobacteria</taxon>
        <taxon>Hyphomicrobiales</taxon>
        <taxon>Phyllobacteriaceae</taxon>
        <taxon>Allomesorhizobium</taxon>
    </lineage>
</organism>
<dbReference type="AlphaFoldDB" id="H0HZQ4"/>
<evidence type="ECO:0000313" key="1">
    <source>
        <dbReference type="EMBL" id="EHK53757.1"/>
    </source>
</evidence>
<proteinExistence type="predicted"/>
<name>H0HZQ4_9HYPH</name>
<keyword evidence="2" id="KW-1185">Reference proteome</keyword>
<dbReference type="EMBL" id="AHAM01000255">
    <property type="protein sequence ID" value="EHK53757.1"/>
    <property type="molecule type" value="Genomic_DNA"/>
</dbReference>
<evidence type="ECO:0000313" key="2">
    <source>
        <dbReference type="Proteomes" id="UP000003250"/>
    </source>
</evidence>
<protein>
    <submittedName>
        <fullName evidence="1">Uncharacterized protein</fullName>
    </submittedName>
</protein>
<accession>H0HZQ4</accession>
<dbReference type="PATRIC" id="fig|1107882.3.peg.5506"/>
<reference evidence="1 2" key="1">
    <citation type="journal article" date="2012" name="J. Bacteriol.">
        <title>Draft Genome Sequence of Mesorhizobium alhagi CCNWXJ12-2T, a Novel Salt-Resistant Species Isolated from the Desert of Northwestern China.</title>
        <authorList>
            <person name="Zhou M."/>
            <person name="Chen W."/>
            <person name="Chen H."/>
            <person name="Wei G."/>
        </authorList>
    </citation>
    <scope>NUCLEOTIDE SEQUENCE [LARGE SCALE GENOMIC DNA]</scope>
    <source>
        <strain evidence="1 2">CCNWXJ12-2</strain>
    </source>
</reference>
<dbReference type="RefSeq" id="WP_008839261.1">
    <property type="nucleotide sequence ID" value="NZ_AHAM01000255.1"/>
</dbReference>
<gene>
    <name evidence="1" type="ORF">MAXJ12_28453</name>
</gene>
<dbReference type="Proteomes" id="UP000003250">
    <property type="component" value="Unassembled WGS sequence"/>
</dbReference>
<sequence length="48" mass="5250">MSAGEESWILDPLSHPAVEAMTERELADLPFNRGYRGAPECLGERCSG</sequence>